<keyword evidence="5" id="KW-0712">Selenocysteine</keyword>
<comment type="caution">
    <text evidence="9">The sequence shown here is derived from an EMBL/GenBank/DDBJ whole genome shotgun (WGS) entry which is preliminary data.</text>
</comment>
<evidence type="ECO:0000313" key="10">
    <source>
        <dbReference type="Proteomes" id="UP001162060"/>
    </source>
</evidence>
<dbReference type="GO" id="GO:0016491">
    <property type="term" value="F:oxidoreductase activity"/>
    <property type="evidence" value="ECO:0007669"/>
    <property type="project" value="TreeGrafter"/>
</dbReference>
<evidence type="ECO:0000256" key="5">
    <source>
        <dbReference type="ARBA" id="ARBA00022933"/>
    </source>
</evidence>
<dbReference type="InterPro" id="IPR036249">
    <property type="entry name" value="Thioredoxin-like_sf"/>
</dbReference>
<dbReference type="PANTHER" id="PTHR13077:SF6">
    <property type="entry name" value="SELENOPROTEIN F"/>
    <property type="match status" value="1"/>
</dbReference>
<dbReference type="PANTHER" id="PTHR13077">
    <property type="entry name" value="SELENOPROTEIN F"/>
    <property type="match status" value="1"/>
</dbReference>
<dbReference type="SUPFAM" id="SSF52833">
    <property type="entry name" value="Thioredoxin-like"/>
    <property type="match status" value="1"/>
</dbReference>
<evidence type="ECO:0000259" key="8">
    <source>
        <dbReference type="Pfam" id="PF08806"/>
    </source>
</evidence>
<feature type="chain" id="PRO_5043415829" description="Selenoprotein F" evidence="7">
    <location>
        <begin position="21"/>
        <end position="198"/>
    </location>
</feature>
<proteinExistence type="inferred from homology"/>
<dbReference type="Pfam" id="PF08806">
    <property type="entry name" value="Sep15_SelM"/>
    <property type="match status" value="1"/>
</dbReference>
<dbReference type="Proteomes" id="UP001162060">
    <property type="component" value="Unassembled WGS sequence"/>
</dbReference>
<dbReference type="GO" id="GO:0005788">
    <property type="term" value="C:endoplasmic reticulum lumen"/>
    <property type="evidence" value="ECO:0007669"/>
    <property type="project" value="UniProtKB-SubCell"/>
</dbReference>
<dbReference type="InterPro" id="IPR039992">
    <property type="entry name" value="Sep15_SelM"/>
</dbReference>
<gene>
    <name evidence="9" type="ORF">PM001_LOCUS3484</name>
</gene>
<evidence type="ECO:0000256" key="2">
    <source>
        <dbReference type="ARBA" id="ARBA00005742"/>
    </source>
</evidence>
<dbReference type="InterPro" id="IPR038219">
    <property type="entry name" value="Sep15/SelM_sf"/>
</dbReference>
<name>A0AAV1T791_9STRA</name>
<dbReference type="InterPro" id="IPR014912">
    <property type="entry name" value="Sep15_SelM_dom"/>
</dbReference>
<protein>
    <recommendedName>
        <fullName evidence="6">Selenoprotein F</fullName>
    </recommendedName>
</protein>
<evidence type="ECO:0000256" key="3">
    <source>
        <dbReference type="ARBA" id="ARBA00022729"/>
    </source>
</evidence>
<evidence type="ECO:0000313" key="9">
    <source>
        <dbReference type="EMBL" id="CAK7907181.1"/>
    </source>
</evidence>
<evidence type="ECO:0000256" key="1">
    <source>
        <dbReference type="ARBA" id="ARBA00004319"/>
    </source>
</evidence>
<dbReference type="AlphaFoldDB" id="A0AAV1T791"/>
<comment type="similarity">
    <text evidence="2">Belongs to the selenoprotein M/F family.</text>
</comment>
<keyword evidence="3 7" id="KW-0732">Signal</keyword>
<dbReference type="EMBL" id="CAKLBY020000031">
    <property type="protein sequence ID" value="CAK7907181.1"/>
    <property type="molecule type" value="Genomic_DNA"/>
</dbReference>
<organism evidence="9 10">
    <name type="scientific">Peronospora matthiolae</name>
    <dbReference type="NCBI Taxonomy" id="2874970"/>
    <lineage>
        <taxon>Eukaryota</taxon>
        <taxon>Sar</taxon>
        <taxon>Stramenopiles</taxon>
        <taxon>Oomycota</taxon>
        <taxon>Peronosporomycetes</taxon>
        <taxon>Peronosporales</taxon>
        <taxon>Peronosporaceae</taxon>
        <taxon>Peronospora</taxon>
    </lineage>
</organism>
<evidence type="ECO:0000256" key="4">
    <source>
        <dbReference type="ARBA" id="ARBA00022824"/>
    </source>
</evidence>
<feature type="domain" description="Selenoprotein F/M" evidence="8">
    <location>
        <begin position="100"/>
        <end position="171"/>
    </location>
</feature>
<evidence type="ECO:0000256" key="7">
    <source>
        <dbReference type="SAM" id="SignalP"/>
    </source>
</evidence>
<evidence type="ECO:0000256" key="6">
    <source>
        <dbReference type="ARBA" id="ARBA00040775"/>
    </source>
</evidence>
<accession>A0AAV1T791</accession>
<sequence length="198" mass="22313">MQVPLLLLLAASAAARDVHASLSTSPVPAFDSPLRRERCATLGFDVDALDCCLCRELSTFLTSSSASKKKLFDTVGQECQECCSDFSKGLDAKGQRYANVVLALSPRRWRRYPKVAHFVEHEAAKLTRLEVREVETRLPMLQFFDKDQLVEEISIAHWDEKSIAEFIDNKLLPEEDENEEDEQARVAVVEKEVDAVNV</sequence>
<keyword evidence="4" id="KW-0256">Endoplasmic reticulum</keyword>
<dbReference type="Gene3D" id="3.40.30.50">
    <property type="entry name" value="Sep15/SelM thioredoxin-like domain, active-site redox motif"/>
    <property type="match status" value="1"/>
</dbReference>
<reference evidence="9" key="1">
    <citation type="submission" date="2024-01" db="EMBL/GenBank/DDBJ databases">
        <authorList>
            <person name="Webb A."/>
        </authorList>
    </citation>
    <scope>NUCLEOTIDE SEQUENCE</scope>
    <source>
        <strain evidence="9">Pm1</strain>
    </source>
</reference>
<comment type="subcellular location">
    <subcellularLocation>
        <location evidence="1">Endoplasmic reticulum lumen</location>
    </subcellularLocation>
</comment>
<feature type="signal peptide" evidence="7">
    <location>
        <begin position="1"/>
        <end position="20"/>
    </location>
</feature>